<accession>W6UBQ7</accession>
<dbReference type="Proteomes" id="UP000019149">
    <property type="component" value="Unassembled WGS sequence"/>
</dbReference>
<protein>
    <submittedName>
        <fullName evidence="2">Uncharacterized protein</fullName>
    </submittedName>
</protein>
<reference evidence="2 3" key="1">
    <citation type="journal article" date="2013" name="Nat. Genet.">
        <title>The genome of the hydatid tapeworm Echinococcus granulosus.</title>
        <authorList>
            <person name="Zheng H."/>
            <person name="Zhang W."/>
            <person name="Zhang L."/>
            <person name="Zhang Z."/>
            <person name="Li J."/>
            <person name="Lu G."/>
            <person name="Zhu Y."/>
            <person name="Wang Y."/>
            <person name="Huang Y."/>
            <person name="Liu J."/>
            <person name="Kang H."/>
            <person name="Chen J."/>
            <person name="Wang L."/>
            <person name="Chen A."/>
            <person name="Yu S."/>
            <person name="Gao Z."/>
            <person name="Jin L."/>
            <person name="Gu W."/>
            <person name="Wang Z."/>
            <person name="Zhao L."/>
            <person name="Shi B."/>
            <person name="Wen H."/>
            <person name="Lin R."/>
            <person name="Jones M.K."/>
            <person name="Brejova B."/>
            <person name="Vinar T."/>
            <person name="Zhao G."/>
            <person name="McManus D.P."/>
            <person name="Chen Z."/>
            <person name="Zhou Y."/>
            <person name="Wang S."/>
        </authorList>
    </citation>
    <scope>NUCLEOTIDE SEQUENCE [LARGE SCALE GENOMIC DNA]</scope>
</reference>
<proteinExistence type="predicted"/>
<dbReference type="EMBL" id="APAU02000054">
    <property type="protein sequence ID" value="EUB58833.1"/>
    <property type="molecule type" value="Genomic_DNA"/>
</dbReference>
<dbReference type="KEGG" id="egl:EGR_06257"/>
<keyword evidence="3" id="KW-1185">Reference proteome</keyword>
<keyword evidence="1" id="KW-0732">Signal</keyword>
<name>W6UBQ7_ECHGR</name>
<evidence type="ECO:0000313" key="2">
    <source>
        <dbReference type="EMBL" id="EUB58833.1"/>
    </source>
</evidence>
<dbReference type="CTD" id="36341972"/>
<organism evidence="2 3">
    <name type="scientific">Echinococcus granulosus</name>
    <name type="common">Hydatid tapeworm</name>
    <dbReference type="NCBI Taxonomy" id="6210"/>
    <lineage>
        <taxon>Eukaryota</taxon>
        <taxon>Metazoa</taxon>
        <taxon>Spiralia</taxon>
        <taxon>Lophotrochozoa</taxon>
        <taxon>Platyhelminthes</taxon>
        <taxon>Cestoda</taxon>
        <taxon>Eucestoda</taxon>
        <taxon>Cyclophyllidea</taxon>
        <taxon>Taeniidae</taxon>
        <taxon>Echinococcus</taxon>
        <taxon>Echinococcus granulosus group</taxon>
    </lineage>
</organism>
<evidence type="ECO:0000313" key="3">
    <source>
        <dbReference type="Proteomes" id="UP000019149"/>
    </source>
</evidence>
<gene>
    <name evidence="2" type="ORF">EGR_06257</name>
</gene>
<sequence length="108" mass="12129">MNFTSPYGDFFCTNCKLCFLLIFLLEPISNLSSSTPCRAGPYSGDAESEARLLRCSNVHFSTVRVYLQILLIVKGDNTSGHFLNLILLLTATLCKEFYNLLYLLSFVS</sequence>
<dbReference type="AlphaFoldDB" id="W6UBQ7"/>
<comment type="caution">
    <text evidence="2">The sequence shown here is derived from an EMBL/GenBank/DDBJ whole genome shotgun (WGS) entry which is preliminary data.</text>
</comment>
<feature type="signal peptide" evidence="1">
    <location>
        <begin position="1"/>
        <end position="33"/>
    </location>
</feature>
<dbReference type="RefSeq" id="XP_024350029.1">
    <property type="nucleotide sequence ID" value="XM_024495506.1"/>
</dbReference>
<feature type="chain" id="PRO_5004884946" evidence="1">
    <location>
        <begin position="34"/>
        <end position="108"/>
    </location>
</feature>
<evidence type="ECO:0000256" key="1">
    <source>
        <dbReference type="SAM" id="SignalP"/>
    </source>
</evidence>
<dbReference type="GeneID" id="36341972"/>